<evidence type="ECO:0000256" key="2">
    <source>
        <dbReference type="ARBA" id="ARBA00022574"/>
    </source>
</evidence>
<feature type="region of interest" description="Disordered" evidence="5">
    <location>
        <begin position="1"/>
        <end position="32"/>
    </location>
</feature>
<name>A0ABD2MVV7_9CUCU</name>
<keyword evidence="3" id="KW-0677">Repeat</keyword>
<comment type="caution">
    <text evidence="6">The sequence shown here is derived from an EMBL/GenBank/DDBJ whole genome shotgun (WGS) entry which is preliminary data.</text>
</comment>
<dbReference type="SUPFAM" id="SSF82171">
    <property type="entry name" value="DPP6 N-terminal domain-like"/>
    <property type="match status" value="1"/>
</dbReference>
<comment type="subcellular location">
    <subcellularLocation>
        <location evidence="1">Cell projection</location>
        <location evidence="1">Cilium</location>
    </subcellularLocation>
</comment>
<protein>
    <submittedName>
        <fullName evidence="6">Uncharacterized protein</fullName>
    </submittedName>
</protein>
<evidence type="ECO:0000313" key="6">
    <source>
        <dbReference type="EMBL" id="KAL3270251.1"/>
    </source>
</evidence>
<evidence type="ECO:0000256" key="3">
    <source>
        <dbReference type="ARBA" id="ARBA00022737"/>
    </source>
</evidence>
<dbReference type="EMBL" id="JABFTP020000021">
    <property type="protein sequence ID" value="KAL3270251.1"/>
    <property type="molecule type" value="Genomic_DNA"/>
</dbReference>
<dbReference type="PANTHER" id="PTHR13720:SF13">
    <property type="entry name" value="CILIA- AND FLAGELLA-ASSOCIATED PROTEIN 251"/>
    <property type="match status" value="1"/>
</dbReference>
<dbReference type="Gene3D" id="2.130.10.10">
    <property type="entry name" value="YVTN repeat-like/Quinoprotein amine dehydrogenase"/>
    <property type="match status" value="1"/>
</dbReference>
<dbReference type="PANTHER" id="PTHR13720">
    <property type="entry name" value="WD-40 REPEAT PROTEIN"/>
    <property type="match status" value="1"/>
</dbReference>
<dbReference type="AlphaFoldDB" id="A0ABD2MVV7"/>
<organism evidence="6 7">
    <name type="scientific">Cryptolaemus montrouzieri</name>
    <dbReference type="NCBI Taxonomy" id="559131"/>
    <lineage>
        <taxon>Eukaryota</taxon>
        <taxon>Metazoa</taxon>
        <taxon>Ecdysozoa</taxon>
        <taxon>Arthropoda</taxon>
        <taxon>Hexapoda</taxon>
        <taxon>Insecta</taxon>
        <taxon>Pterygota</taxon>
        <taxon>Neoptera</taxon>
        <taxon>Endopterygota</taxon>
        <taxon>Coleoptera</taxon>
        <taxon>Polyphaga</taxon>
        <taxon>Cucujiformia</taxon>
        <taxon>Coccinelloidea</taxon>
        <taxon>Coccinellidae</taxon>
        <taxon>Scymninae</taxon>
        <taxon>Scymnini</taxon>
        <taxon>Cryptolaemus</taxon>
    </lineage>
</organism>
<keyword evidence="4" id="KW-0966">Cell projection</keyword>
<accession>A0ABD2MVV7</accession>
<evidence type="ECO:0000256" key="5">
    <source>
        <dbReference type="SAM" id="MobiDB-lite"/>
    </source>
</evidence>
<feature type="compositionally biased region" description="Basic and acidic residues" evidence="5">
    <location>
        <begin position="1"/>
        <end position="11"/>
    </location>
</feature>
<dbReference type="InterPro" id="IPR015943">
    <property type="entry name" value="WD40/YVTN_repeat-like_dom_sf"/>
</dbReference>
<evidence type="ECO:0000256" key="4">
    <source>
        <dbReference type="ARBA" id="ARBA00023273"/>
    </source>
</evidence>
<keyword evidence="2" id="KW-0853">WD repeat</keyword>
<dbReference type="GO" id="GO:0005929">
    <property type="term" value="C:cilium"/>
    <property type="evidence" value="ECO:0007669"/>
    <property type="project" value="UniProtKB-SubCell"/>
</dbReference>
<dbReference type="InterPro" id="IPR050630">
    <property type="entry name" value="WD_repeat_EMAP"/>
</dbReference>
<evidence type="ECO:0000313" key="7">
    <source>
        <dbReference type="Proteomes" id="UP001516400"/>
    </source>
</evidence>
<proteinExistence type="predicted"/>
<sequence>MSRKSDSDRSGRVTSFPETLGDSIHEDSSKTTNELQLSVSKKVEENEKDVFGEGFNIFDELSPDDKLWRNREFKRQISNLGPDIFQNPRLAAKVEPFKLQWAYGFNKDASVINLCQSTHHRIVFFNVTQCGALYDIKQNKMEFLQGHPNKVIAISSTHDGRFLTTADSGPDNIIIIWQRSNISPAMIYFDPYEGRNILSIAISPLGTYLVSIGESGEDDIKIDLRIWGEGKEIPEETSDKHGNPLINAISQLRKWQEYFLELFLNEILDGVDQPTDGEDKDVTKDSR</sequence>
<dbReference type="Proteomes" id="UP001516400">
    <property type="component" value="Unassembled WGS sequence"/>
</dbReference>
<evidence type="ECO:0000256" key="1">
    <source>
        <dbReference type="ARBA" id="ARBA00004138"/>
    </source>
</evidence>
<keyword evidence="7" id="KW-1185">Reference proteome</keyword>
<reference evidence="6 7" key="1">
    <citation type="journal article" date="2021" name="BMC Biol.">
        <title>Horizontally acquired antibacterial genes associated with adaptive radiation of ladybird beetles.</title>
        <authorList>
            <person name="Li H.S."/>
            <person name="Tang X.F."/>
            <person name="Huang Y.H."/>
            <person name="Xu Z.Y."/>
            <person name="Chen M.L."/>
            <person name="Du X.Y."/>
            <person name="Qiu B.Y."/>
            <person name="Chen P.T."/>
            <person name="Zhang W."/>
            <person name="Slipinski A."/>
            <person name="Escalona H.E."/>
            <person name="Waterhouse R.M."/>
            <person name="Zwick A."/>
            <person name="Pang H."/>
        </authorList>
    </citation>
    <scope>NUCLEOTIDE SEQUENCE [LARGE SCALE GENOMIC DNA]</scope>
    <source>
        <strain evidence="6">SYSU2018</strain>
    </source>
</reference>
<gene>
    <name evidence="6" type="ORF">HHI36_009307</name>
</gene>